<dbReference type="NCBIfam" id="NF010240">
    <property type="entry name" value="PRK13687.1"/>
    <property type="match status" value="1"/>
</dbReference>
<evidence type="ECO:0000256" key="1">
    <source>
        <dbReference type="HAMAP-Rule" id="MF_00827"/>
    </source>
</evidence>
<name>A0ABU1N1K6_9CAUL</name>
<reference evidence="2 3" key="1">
    <citation type="submission" date="2023-07" db="EMBL/GenBank/DDBJ databases">
        <title>Sorghum-associated microbial communities from plants grown in Nebraska, USA.</title>
        <authorList>
            <person name="Schachtman D."/>
        </authorList>
    </citation>
    <scope>NUCLEOTIDE SEQUENCE [LARGE SCALE GENOMIC DNA]</scope>
    <source>
        <strain evidence="2 3">DS2154</strain>
    </source>
</reference>
<keyword evidence="3" id="KW-1185">Reference proteome</keyword>
<accession>A0ABU1N1K6</accession>
<gene>
    <name evidence="2" type="ORF">J2800_003048</name>
</gene>
<evidence type="ECO:0000313" key="3">
    <source>
        <dbReference type="Proteomes" id="UP001262754"/>
    </source>
</evidence>
<evidence type="ECO:0000313" key="2">
    <source>
        <dbReference type="EMBL" id="MDR6532292.1"/>
    </source>
</evidence>
<proteinExistence type="inferred from homology"/>
<dbReference type="EMBL" id="JAVDRL010000008">
    <property type="protein sequence ID" value="MDR6532292.1"/>
    <property type="molecule type" value="Genomic_DNA"/>
</dbReference>
<dbReference type="RefSeq" id="WP_056756248.1">
    <property type="nucleotide sequence ID" value="NZ_BMLD01000004.1"/>
</dbReference>
<dbReference type="Proteomes" id="UP001262754">
    <property type="component" value="Unassembled WGS sequence"/>
</dbReference>
<dbReference type="HAMAP" id="MF_00827">
    <property type="entry name" value="UPF0386"/>
    <property type="match status" value="1"/>
</dbReference>
<protein>
    <recommendedName>
        <fullName evidence="1">UPF0386 protein J2800_003048</fullName>
    </recommendedName>
</protein>
<organism evidence="2 3">
    <name type="scientific">Caulobacter rhizosphaerae</name>
    <dbReference type="NCBI Taxonomy" id="2010972"/>
    <lineage>
        <taxon>Bacteria</taxon>
        <taxon>Pseudomonadati</taxon>
        <taxon>Pseudomonadota</taxon>
        <taxon>Alphaproteobacteria</taxon>
        <taxon>Caulobacterales</taxon>
        <taxon>Caulobacteraceae</taxon>
        <taxon>Caulobacter</taxon>
    </lineage>
</organism>
<dbReference type="Pfam" id="PF09857">
    <property type="entry name" value="YjhX_toxin"/>
    <property type="match status" value="1"/>
</dbReference>
<sequence length="91" mass="10137">MNISKPQQRTLHALAQGARIELLRDDRGRIVGADCITGEGWRLSDCTLAVFKALKRRRFIASSGGGPYRITREGAVNLRSQVDNRVTARGW</sequence>
<comment type="similarity">
    <text evidence="1">Belongs to the UPF0386 family.</text>
</comment>
<comment type="caution">
    <text evidence="2">The sequence shown here is derived from an EMBL/GenBank/DDBJ whole genome shotgun (WGS) entry which is preliminary data.</text>
</comment>
<dbReference type="InterPro" id="IPR018654">
    <property type="entry name" value="YjhX_toxin"/>
</dbReference>